<evidence type="ECO:0000313" key="2">
    <source>
        <dbReference type="Proteomes" id="UP000199110"/>
    </source>
</evidence>
<dbReference type="RefSeq" id="WP_092779183.1">
    <property type="nucleotide sequence ID" value="NZ_FORA01000002.1"/>
</dbReference>
<dbReference type="STRING" id="390807.SAMN04488095_1656"/>
<dbReference type="EMBL" id="FORA01000002">
    <property type="protein sequence ID" value="SFI89137.1"/>
    <property type="molecule type" value="Genomic_DNA"/>
</dbReference>
<dbReference type="Pfam" id="PF14384">
    <property type="entry name" value="BrnA_antitoxin"/>
    <property type="match status" value="1"/>
</dbReference>
<dbReference type="AlphaFoldDB" id="A0A1I3LWU5"/>
<accession>A0A1I3LWU5</accession>
<dbReference type="Proteomes" id="UP000199110">
    <property type="component" value="Unassembled WGS sequence"/>
</dbReference>
<proteinExistence type="predicted"/>
<protein>
    <submittedName>
        <fullName evidence="1">BrnA antitoxin of type II toxin-antitoxin system</fullName>
    </submittedName>
</protein>
<sequence length="165" mass="19019">MAGLGSRQTEHQNEMIAAMERFEWDMHDAVGRAGRLPPEWREIWEAKGAPKTRMTLRLDADVVRFFKSMGAGYGPRMNSVLRSFMLARLAGLIRHGDLAGKYRETWMEKPRPSPATRRIEVQRMMTDMEEMIALTWRIVEADKTGKPFTAKEAERLDFLSARYVG</sequence>
<dbReference type="OrthoDB" id="361944at2"/>
<gene>
    <name evidence="1" type="ORF">SAMN04488095_1656</name>
</gene>
<evidence type="ECO:0000313" key="1">
    <source>
        <dbReference type="EMBL" id="SFI89137.1"/>
    </source>
</evidence>
<keyword evidence="2" id="KW-1185">Reference proteome</keyword>
<reference evidence="1 2" key="1">
    <citation type="submission" date="2016-10" db="EMBL/GenBank/DDBJ databases">
        <authorList>
            <person name="de Groot N.N."/>
        </authorList>
    </citation>
    <scope>NUCLEOTIDE SEQUENCE [LARGE SCALE GENOMIC DNA]</scope>
    <source>
        <strain evidence="1 2">DSM 19073</strain>
    </source>
</reference>
<name>A0A1I3LWU5_9RHOB</name>
<dbReference type="InterPro" id="IPR025528">
    <property type="entry name" value="BrnA_antitoxin"/>
</dbReference>
<organism evidence="1 2">
    <name type="scientific">Jannaschia pohangensis</name>
    <dbReference type="NCBI Taxonomy" id="390807"/>
    <lineage>
        <taxon>Bacteria</taxon>
        <taxon>Pseudomonadati</taxon>
        <taxon>Pseudomonadota</taxon>
        <taxon>Alphaproteobacteria</taxon>
        <taxon>Rhodobacterales</taxon>
        <taxon>Roseobacteraceae</taxon>
        <taxon>Jannaschia</taxon>
    </lineage>
</organism>